<protein>
    <submittedName>
        <fullName evidence="5">Cyclic nucleotide-gated ion channel 1-like</fullName>
    </submittedName>
</protein>
<name>A0A6P5X5S1_DURZI</name>
<sequence length="253" mass="28504">MGRDKSERSSSGSVSRSQGHRNLEGVKSRHSPKTSLNQGKASERSKTLVSGKIQRCLKSVSDIKSIKKILNPLGPFSSWWDTLFLLSSVIAISLDPLFFYLPVVNEDKKCLFMDRKLGIAAMVLRSLLDGLYIIYVTCRVLSPCANKRGNSSRDAWAIARGYFLLRLFLIDIISVLPLPQIVVLVIIPMMRDVRFLDAMNLLTIVVFCQSIPRIFRIYQLFKRDKRTSATLAEATWAKAACNLFLYMLAGHIS</sequence>
<organism evidence="4 5">
    <name type="scientific">Durio zibethinus</name>
    <name type="common">Durian</name>
    <dbReference type="NCBI Taxonomy" id="66656"/>
    <lineage>
        <taxon>Eukaryota</taxon>
        <taxon>Viridiplantae</taxon>
        <taxon>Streptophyta</taxon>
        <taxon>Embryophyta</taxon>
        <taxon>Tracheophyta</taxon>
        <taxon>Spermatophyta</taxon>
        <taxon>Magnoliopsida</taxon>
        <taxon>eudicotyledons</taxon>
        <taxon>Gunneridae</taxon>
        <taxon>Pentapetalae</taxon>
        <taxon>rosids</taxon>
        <taxon>malvids</taxon>
        <taxon>Malvales</taxon>
        <taxon>Malvaceae</taxon>
        <taxon>Helicteroideae</taxon>
        <taxon>Durio</taxon>
    </lineage>
</organism>
<keyword evidence="4" id="KW-1185">Reference proteome</keyword>
<feature type="transmembrane region" description="Helical" evidence="3">
    <location>
        <begin position="199"/>
        <end position="218"/>
    </location>
</feature>
<dbReference type="PANTHER" id="PTHR45651">
    <property type="entry name" value="CYCLIC NUCLEOTIDE-GATED ION CHANNEL 15-RELATED-RELATED"/>
    <property type="match status" value="1"/>
</dbReference>
<keyword evidence="3" id="KW-1133">Transmembrane helix</keyword>
<evidence type="ECO:0000256" key="2">
    <source>
        <dbReference type="SAM" id="MobiDB-lite"/>
    </source>
</evidence>
<keyword evidence="1" id="KW-0407">Ion channel</keyword>
<keyword evidence="1" id="KW-0406">Ion transport</keyword>
<dbReference type="GO" id="GO:0016020">
    <property type="term" value="C:membrane"/>
    <property type="evidence" value="ECO:0007669"/>
    <property type="project" value="UniProtKB-SubCell"/>
</dbReference>
<feature type="transmembrane region" description="Helical" evidence="3">
    <location>
        <begin position="123"/>
        <end position="142"/>
    </location>
</feature>
<keyword evidence="3" id="KW-0472">Membrane</keyword>
<dbReference type="GO" id="GO:0034220">
    <property type="term" value="P:monoatomic ion transmembrane transport"/>
    <property type="evidence" value="ECO:0007669"/>
    <property type="project" value="UniProtKB-KW"/>
</dbReference>
<accession>A0A6P5X5S1</accession>
<keyword evidence="1" id="KW-0813">Transport</keyword>
<dbReference type="KEGG" id="dzi:111280592"/>
<feature type="transmembrane region" description="Helical" evidence="3">
    <location>
        <begin position="163"/>
        <end position="187"/>
    </location>
</feature>
<feature type="transmembrane region" description="Helical" evidence="3">
    <location>
        <begin position="83"/>
        <end position="103"/>
    </location>
</feature>
<reference evidence="5" key="1">
    <citation type="submission" date="2025-08" db="UniProtKB">
        <authorList>
            <consortium name="RefSeq"/>
        </authorList>
    </citation>
    <scope>IDENTIFICATION</scope>
    <source>
        <tissue evidence="5">Fruit stalk</tissue>
    </source>
</reference>
<dbReference type="Proteomes" id="UP000515121">
    <property type="component" value="Unplaced"/>
</dbReference>
<dbReference type="RefSeq" id="XP_022723775.1">
    <property type="nucleotide sequence ID" value="XM_022868040.1"/>
</dbReference>
<dbReference type="PANTHER" id="PTHR45651:SF5">
    <property type="entry name" value="CYCLIC NUCLEOTIDE-GATED ION CHANNEL 1"/>
    <property type="match status" value="1"/>
</dbReference>
<dbReference type="AlphaFoldDB" id="A0A6P5X5S1"/>
<evidence type="ECO:0000256" key="3">
    <source>
        <dbReference type="SAM" id="Phobius"/>
    </source>
</evidence>
<evidence type="ECO:0000313" key="5">
    <source>
        <dbReference type="RefSeq" id="XP_022723775.1"/>
    </source>
</evidence>
<evidence type="ECO:0000313" key="4">
    <source>
        <dbReference type="Proteomes" id="UP000515121"/>
    </source>
</evidence>
<gene>
    <name evidence="5" type="primary">LOC111280592</name>
</gene>
<feature type="region of interest" description="Disordered" evidence="2">
    <location>
        <begin position="1"/>
        <end position="47"/>
    </location>
</feature>
<proteinExistence type="predicted"/>
<evidence type="ECO:0000256" key="1">
    <source>
        <dbReference type="ARBA" id="ARBA00023303"/>
    </source>
</evidence>
<dbReference type="GO" id="GO:0030552">
    <property type="term" value="F:cAMP binding"/>
    <property type="evidence" value="ECO:0007669"/>
    <property type="project" value="UniProtKB-KW"/>
</dbReference>
<keyword evidence="3" id="KW-0812">Transmembrane</keyword>
<dbReference type="SUPFAM" id="SSF81324">
    <property type="entry name" value="Voltage-gated potassium channels"/>
    <property type="match status" value="1"/>
</dbReference>
<dbReference type="GeneID" id="111280592"/>